<feature type="chain" id="PRO_5047056150" description="Lipoprotein" evidence="1">
    <location>
        <begin position="20"/>
        <end position="237"/>
    </location>
</feature>
<proteinExistence type="predicted"/>
<sequence>MKKSLVTLSLIAAFALVGCGSTTTDKPATATAEQAKPAASTDIKASLGTMVKTAKAVRKGVTTNDEAKIKENGPKLEENWSAFEDGVKTKYPDLYAEIEKSLDPTIAATKATPLDKDLILKVDNQLIDSLFKLSEKVIPTEEVKSGTAKMITTTEDLKKAIADNNNVKIKELGPKLEETWATFEDGVKPRSSDMYEKIEKYLNPEVAGSQAAALDKNALSTLNDQLNAALKEFQTKL</sequence>
<keyword evidence="1" id="KW-0732">Signal</keyword>
<organism evidence="2 3">
    <name type="scientific">Tumebacillus amylolyticus</name>
    <dbReference type="NCBI Taxonomy" id="2801339"/>
    <lineage>
        <taxon>Bacteria</taxon>
        <taxon>Bacillati</taxon>
        <taxon>Bacillota</taxon>
        <taxon>Bacilli</taxon>
        <taxon>Bacillales</taxon>
        <taxon>Alicyclobacillaceae</taxon>
        <taxon>Tumebacillus</taxon>
    </lineage>
</organism>
<keyword evidence="3" id="KW-1185">Reference proteome</keyword>
<evidence type="ECO:0000313" key="3">
    <source>
        <dbReference type="Proteomes" id="UP000602284"/>
    </source>
</evidence>
<protein>
    <recommendedName>
        <fullName evidence="4">Lipoprotein</fullName>
    </recommendedName>
</protein>
<name>A0ABS1J5M5_9BACL</name>
<accession>A0ABS1J5M5</accession>
<evidence type="ECO:0000256" key="1">
    <source>
        <dbReference type="SAM" id="SignalP"/>
    </source>
</evidence>
<dbReference type="EMBL" id="JAEQNB010000001">
    <property type="protein sequence ID" value="MBL0385592.1"/>
    <property type="molecule type" value="Genomic_DNA"/>
</dbReference>
<dbReference type="Proteomes" id="UP000602284">
    <property type="component" value="Unassembled WGS sequence"/>
</dbReference>
<comment type="caution">
    <text evidence="2">The sequence shown here is derived from an EMBL/GenBank/DDBJ whole genome shotgun (WGS) entry which is preliminary data.</text>
</comment>
<dbReference type="RefSeq" id="WP_201630956.1">
    <property type="nucleotide sequence ID" value="NZ_JAEQNB010000001.1"/>
</dbReference>
<dbReference type="PROSITE" id="PS51257">
    <property type="entry name" value="PROKAR_LIPOPROTEIN"/>
    <property type="match status" value="1"/>
</dbReference>
<gene>
    <name evidence="2" type="ORF">JJB07_02920</name>
</gene>
<reference evidence="2 3" key="1">
    <citation type="submission" date="2021-01" db="EMBL/GenBank/DDBJ databases">
        <title>Tumebacillus sp. strain ITR2 16S ribosomal RNA gene Genome sequencing and assembly.</title>
        <authorList>
            <person name="Kang M."/>
        </authorList>
    </citation>
    <scope>NUCLEOTIDE SEQUENCE [LARGE SCALE GENOMIC DNA]</scope>
    <source>
        <strain evidence="2 3">ITR2</strain>
    </source>
</reference>
<evidence type="ECO:0008006" key="4">
    <source>
        <dbReference type="Google" id="ProtNLM"/>
    </source>
</evidence>
<feature type="signal peptide" evidence="1">
    <location>
        <begin position="1"/>
        <end position="19"/>
    </location>
</feature>
<evidence type="ECO:0000313" key="2">
    <source>
        <dbReference type="EMBL" id="MBL0385592.1"/>
    </source>
</evidence>